<dbReference type="Proteomes" id="UP000186400">
    <property type="component" value="Unassembled WGS sequence"/>
</dbReference>
<keyword evidence="6" id="KW-0479">Metal-binding</keyword>
<evidence type="ECO:0000256" key="3">
    <source>
        <dbReference type="ARBA" id="ARBA00016337"/>
    </source>
</evidence>
<keyword evidence="7" id="KW-0274">FAD</keyword>
<dbReference type="STRING" id="159291.SAMN05920897_10791"/>
<dbReference type="AlphaFoldDB" id="A0A1N6S0W6"/>
<dbReference type="GO" id="GO:0046872">
    <property type="term" value="F:metal ion binding"/>
    <property type="evidence" value="ECO:0007669"/>
    <property type="project" value="UniProtKB-KW"/>
</dbReference>
<dbReference type="EC" id="2.7.1.180" evidence="2"/>
<dbReference type="PANTHER" id="PTHR30040">
    <property type="entry name" value="THIAMINE BIOSYNTHESIS LIPOPROTEIN APBE"/>
    <property type="match status" value="1"/>
</dbReference>
<keyword evidence="13" id="KW-1185">Reference proteome</keyword>
<evidence type="ECO:0000256" key="11">
    <source>
        <dbReference type="SAM" id="MobiDB-lite"/>
    </source>
</evidence>
<sequence>MSTYRNARTGHTGGHRAPGTGHRAPGTGHRAPSVAQNTPGDNSPVLAYTRGMRVSDLRAFSLFQAPCLRNTPLLAILLLATPLLWSCSPAASARRSQTEFLLGTAVTITIFEAPNPRQALDEAFERTREIQNRMSINQAEYDTTEIMEVNRHAGHRPVAVSPDTFLVIREGLKVGELTGGAFDITIAPLIALWGMGTEAASVPPKEEVLRVQPAIGFSDVVLDTKAETVFLPRSGMALDVGGIAKGYAADEGARLLREAGVKHALLDYGGDIVTVGEHPRGTPWRIGLQHPGGQRDQYLGVLSSRDESVVSSGAYERFFEEEGLRYHHIFDPSTGYPSDSGLTSVTVVGPRAIITDALSTAIFVMGLETGLDLMEELPGYEAIIATEDNRIILTPGVADRFERTAPEYSLFVACSCGNEHPLGSPKALQHKGGYQE</sequence>
<keyword evidence="5" id="KW-0808">Transferase</keyword>
<gene>
    <name evidence="12" type="ORF">SAMN05920897_10791</name>
</gene>
<evidence type="ECO:0000313" key="13">
    <source>
        <dbReference type="Proteomes" id="UP000186400"/>
    </source>
</evidence>
<dbReference type="Gene3D" id="3.10.520.10">
    <property type="entry name" value="ApbE-like domains"/>
    <property type="match status" value="1"/>
</dbReference>
<dbReference type="SUPFAM" id="SSF143631">
    <property type="entry name" value="ApbE-like"/>
    <property type="match status" value="1"/>
</dbReference>
<dbReference type="GO" id="GO:0016740">
    <property type="term" value="F:transferase activity"/>
    <property type="evidence" value="ECO:0007669"/>
    <property type="project" value="UniProtKB-KW"/>
</dbReference>
<keyword evidence="8" id="KW-0460">Magnesium</keyword>
<accession>A0A1N6S0W6</accession>
<dbReference type="InterPro" id="IPR003374">
    <property type="entry name" value="ApbE-like_sf"/>
</dbReference>
<evidence type="ECO:0000256" key="2">
    <source>
        <dbReference type="ARBA" id="ARBA00011955"/>
    </source>
</evidence>
<reference evidence="12 13" key="1">
    <citation type="submission" date="2017-01" db="EMBL/GenBank/DDBJ databases">
        <authorList>
            <person name="Mah S.A."/>
            <person name="Swanson W.J."/>
            <person name="Moy G.W."/>
            <person name="Vacquier V.D."/>
        </authorList>
    </citation>
    <scope>NUCLEOTIDE SEQUENCE [LARGE SCALE GENOMIC DNA]</scope>
    <source>
        <strain evidence="12 13">ASpG1</strain>
    </source>
</reference>
<proteinExistence type="predicted"/>
<feature type="region of interest" description="Disordered" evidence="11">
    <location>
        <begin position="1"/>
        <end position="42"/>
    </location>
</feature>
<evidence type="ECO:0000256" key="7">
    <source>
        <dbReference type="ARBA" id="ARBA00022827"/>
    </source>
</evidence>
<dbReference type="PANTHER" id="PTHR30040:SF2">
    <property type="entry name" value="FAD:PROTEIN FMN TRANSFERASE"/>
    <property type="match status" value="1"/>
</dbReference>
<comment type="cofactor">
    <cofactor evidence="1">
        <name>Mg(2+)</name>
        <dbReference type="ChEBI" id="CHEBI:18420"/>
    </cofactor>
</comment>
<evidence type="ECO:0000313" key="12">
    <source>
        <dbReference type="EMBL" id="SIQ34687.1"/>
    </source>
</evidence>
<evidence type="ECO:0000256" key="6">
    <source>
        <dbReference type="ARBA" id="ARBA00022723"/>
    </source>
</evidence>
<evidence type="ECO:0000256" key="8">
    <source>
        <dbReference type="ARBA" id="ARBA00022842"/>
    </source>
</evidence>
<evidence type="ECO:0000256" key="9">
    <source>
        <dbReference type="ARBA" id="ARBA00031306"/>
    </source>
</evidence>
<keyword evidence="4" id="KW-0285">Flavoprotein</keyword>
<dbReference type="EMBL" id="FTMS01000007">
    <property type="protein sequence ID" value="SIQ34687.1"/>
    <property type="molecule type" value="Genomic_DNA"/>
</dbReference>
<dbReference type="Pfam" id="PF02424">
    <property type="entry name" value="ApbE"/>
    <property type="match status" value="1"/>
</dbReference>
<organism evidence="12 13">
    <name type="scientific">Alkalispirochaeta americana</name>
    <dbReference type="NCBI Taxonomy" id="159291"/>
    <lineage>
        <taxon>Bacteria</taxon>
        <taxon>Pseudomonadati</taxon>
        <taxon>Spirochaetota</taxon>
        <taxon>Spirochaetia</taxon>
        <taxon>Spirochaetales</taxon>
        <taxon>Spirochaetaceae</taxon>
        <taxon>Alkalispirochaeta</taxon>
    </lineage>
</organism>
<protein>
    <recommendedName>
        <fullName evidence="3">FAD:protein FMN transferase</fullName>
        <ecNumber evidence="2">2.7.1.180</ecNumber>
    </recommendedName>
    <alternativeName>
        <fullName evidence="9">Flavin transferase</fullName>
    </alternativeName>
</protein>
<evidence type="ECO:0000256" key="5">
    <source>
        <dbReference type="ARBA" id="ARBA00022679"/>
    </source>
</evidence>
<dbReference type="InterPro" id="IPR024932">
    <property type="entry name" value="ApbE"/>
</dbReference>
<comment type="catalytic activity">
    <reaction evidence="10">
        <text>L-threonyl-[protein] + FAD = FMN-L-threonyl-[protein] + AMP + H(+)</text>
        <dbReference type="Rhea" id="RHEA:36847"/>
        <dbReference type="Rhea" id="RHEA-COMP:11060"/>
        <dbReference type="Rhea" id="RHEA-COMP:11061"/>
        <dbReference type="ChEBI" id="CHEBI:15378"/>
        <dbReference type="ChEBI" id="CHEBI:30013"/>
        <dbReference type="ChEBI" id="CHEBI:57692"/>
        <dbReference type="ChEBI" id="CHEBI:74257"/>
        <dbReference type="ChEBI" id="CHEBI:456215"/>
        <dbReference type="EC" id="2.7.1.180"/>
    </reaction>
</comment>
<keyword evidence="12" id="KW-0449">Lipoprotein</keyword>
<evidence type="ECO:0000256" key="1">
    <source>
        <dbReference type="ARBA" id="ARBA00001946"/>
    </source>
</evidence>
<evidence type="ECO:0000256" key="4">
    <source>
        <dbReference type="ARBA" id="ARBA00022630"/>
    </source>
</evidence>
<evidence type="ECO:0000256" key="10">
    <source>
        <dbReference type="ARBA" id="ARBA00048540"/>
    </source>
</evidence>
<name>A0A1N6S0W6_9SPIO</name>